<name>A0A132P0E1_GIAIN</name>
<organism evidence="2 3">
    <name type="scientific">Giardia duodenalis assemblage B</name>
    <dbReference type="NCBI Taxonomy" id="1394984"/>
    <lineage>
        <taxon>Eukaryota</taxon>
        <taxon>Metamonada</taxon>
        <taxon>Diplomonadida</taxon>
        <taxon>Hexamitidae</taxon>
        <taxon>Giardiinae</taxon>
        <taxon>Giardia</taxon>
    </lineage>
</organism>
<feature type="region of interest" description="Disordered" evidence="1">
    <location>
        <begin position="364"/>
        <end position="406"/>
    </location>
</feature>
<dbReference type="EMBL" id="JXTI01000002">
    <property type="protein sequence ID" value="KWX15796.1"/>
    <property type="molecule type" value="Genomic_DNA"/>
</dbReference>
<evidence type="ECO:0000256" key="1">
    <source>
        <dbReference type="SAM" id="MobiDB-lite"/>
    </source>
</evidence>
<reference evidence="2 3" key="1">
    <citation type="journal article" date="2015" name="Mol. Biochem. Parasitol.">
        <title>Identification of polymorphic genes for use in assemblage B genotyping assays through comparative genomics of multiple assemblage B Giardia duodenalis isolates.</title>
        <authorList>
            <person name="Wielinga C."/>
            <person name="Thompson R.C."/>
            <person name="Monis P."/>
            <person name="Ryan U."/>
        </authorList>
    </citation>
    <scope>NUCLEOTIDE SEQUENCE [LARGE SCALE GENOMIC DNA]</scope>
    <source>
        <strain evidence="2 3">BAH15c1</strain>
    </source>
</reference>
<dbReference type="OrthoDB" id="10255303at2759"/>
<comment type="caution">
    <text evidence="2">The sequence shown here is derived from an EMBL/GenBank/DDBJ whole genome shotgun (WGS) entry which is preliminary data.</text>
</comment>
<evidence type="ECO:0000313" key="3">
    <source>
        <dbReference type="Proteomes" id="UP000070089"/>
    </source>
</evidence>
<protein>
    <submittedName>
        <fullName evidence="2">Uncharacterized protein</fullName>
    </submittedName>
</protein>
<evidence type="ECO:0000313" key="2">
    <source>
        <dbReference type="EMBL" id="KWX15796.1"/>
    </source>
</evidence>
<dbReference type="Proteomes" id="UP000070089">
    <property type="component" value="Unassembled WGS sequence"/>
</dbReference>
<accession>A0A132P0E1</accession>
<sequence>MEFSEQTYTFAFSDQKNNDEEIEMGPVSYKDCKTIMSALQGALHIVGESAGAALATELQNRLDTDVESFLDCIIKIWGSLRSENGATLHLPVSVLSPLTKPASCSQQESLDNEEMDLRFSFELDGSGGIFLKRRDGSARFPLQRTISDIDREEEWLPYVLTSVGRIFNETKEKQMSNAAVAWSPGLTKYACLGSTESRQSQQSLYTLTYSKSQQTYPVVVYTKNPWLPISERTIYELPWDNTKTVIKKLVKIIASYQLTMGRRDNGEFLAKQINICGKKTVPLPGANWPLTVTFLPCLADFHSLETITQRAMQERDEDEYRIPVDESAIKILPRYDALKEKLKSLARKRKKALEHIKQSITTEPVKAKQTEDAKSVLKMPSEQPKEVAVSTKQSPKLEQTEDSKMPARKVLPDKLSQLKAISMAHTILDRPIHHLPPSSNIVREKVVATIKEQVQMEAAVRTVYDPPDRTAELAALMSNIRHGGSSRMRTIEQLTPSIRSIMDARRKYLHQKLIAGPSQCAALQLWDTFHNDIMPPNVFAELLLNIESDLELYAFYGIFRDIIYSMYLGMDTRGHLQLLCTSVQSYFSYELYAESIESMKKRISMNTLLISTNENCDESKTPDTWTNHYKTLLREIFGLLRDGTQEQIRQVIRFEDEFLSAVGPM</sequence>
<dbReference type="VEuPathDB" id="GiardiaDB:QR46_0114"/>
<gene>
    <name evidence="2" type="ORF">QR46_0114</name>
</gene>
<dbReference type="AlphaFoldDB" id="A0A132P0E1"/>
<feature type="compositionally biased region" description="Basic and acidic residues" evidence="1">
    <location>
        <begin position="365"/>
        <end position="375"/>
    </location>
</feature>
<proteinExistence type="predicted"/>